<reference evidence="3" key="2">
    <citation type="submission" date="2020-09" db="EMBL/GenBank/DDBJ databases">
        <authorList>
            <person name="Kikuchi T."/>
        </authorList>
    </citation>
    <scope>NUCLEOTIDE SEQUENCE</scope>
    <source>
        <strain evidence="3">Ka4C1</strain>
    </source>
</reference>
<reference evidence="6" key="1">
    <citation type="submission" date="2016-11" db="UniProtKB">
        <authorList>
            <consortium name="WormBaseParasite"/>
        </authorList>
    </citation>
    <scope>IDENTIFICATION</scope>
</reference>
<evidence type="ECO:0000313" key="6">
    <source>
        <dbReference type="WBParaSite" id="BXY_0480700.1"/>
    </source>
</evidence>
<feature type="region of interest" description="Disordered" evidence="1">
    <location>
        <begin position="157"/>
        <end position="176"/>
    </location>
</feature>
<feature type="compositionally biased region" description="Gly residues" evidence="1">
    <location>
        <begin position="119"/>
        <end position="151"/>
    </location>
</feature>
<dbReference type="AlphaFoldDB" id="A0A1I7RVP5"/>
<dbReference type="Proteomes" id="UP000582659">
    <property type="component" value="Unassembled WGS sequence"/>
</dbReference>
<dbReference type="EMBL" id="CAJFDI010000001">
    <property type="protein sequence ID" value="CAD5208556.1"/>
    <property type="molecule type" value="Genomic_DNA"/>
</dbReference>
<sequence>MTKRVCAIFFALALLAPSLAQSPFGRRPAFPSMGNGAGQGGRQWRNIPIQVIDGPPRDGGLQSGGGNNVGGPGNDGEDGGLQGGPPMSGGRPGMPPTDPSAGPGGRQWRNIPIQVIDGPRGGRGRGMPGGYRGGGGGYMGRGGGGGYSMGRGRGMPGGFGGGGGYERSRGMRFGQR</sequence>
<accession>A0A1I7RVP5</accession>
<gene>
    <name evidence="3" type="ORF">BXYJ_LOCUS792</name>
</gene>
<dbReference type="Proteomes" id="UP000095284">
    <property type="component" value="Unplaced"/>
</dbReference>
<evidence type="ECO:0000313" key="3">
    <source>
        <dbReference type="EMBL" id="CAD5208556.1"/>
    </source>
</evidence>
<dbReference type="WBParaSite" id="BXY_0480700.1">
    <property type="protein sequence ID" value="BXY_0480700.1"/>
    <property type="gene ID" value="BXY_0480700"/>
</dbReference>
<keyword evidence="5" id="KW-1185">Reference proteome</keyword>
<proteinExistence type="predicted"/>
<evidence type="ECO:0000256" key="2">
    <source>
        <dbReference type="SAM" id="SignalP"/>
    </source>
</evidence>
<feature type="region of interest" description="Disordered" evidence="1">
    <location>
        <begin position="49"/>
        <end position="151"/>
    </location>
</feature>
<organism evidence="4 6">
    <name type="scientific">Bursaphelenchus xylophilus</name>
    <name type="common">Pinewood nematode worm</name>
    <name type="synonym">Aphelenchoides xylophilus</name>
    <dbReference type="NCBI Taxonomy" id="6326"/>
    <lineage>
        <taxon>Eukaryota</taxon>
        <taxon>Metazoa</taxon>
        <taxon>Ecdysozoa</taxon>
        <taxon>Nematoda</taxon>
        <taxon>Chromadorea</taxon>
        <taxon>Rhabditida</taxon>
        <taxon>Tylenchina</taxon>
        <taxon>Tylenchomorpha</taxon>
        <taxon>Aphelenchoidea</taxon>
        <taxon>Aphelenchoididae</taxon>
        <taxon>Bursaphelenchus</taxon>
    </lineage>
</organism>
<dbReference type="EMBL" id="CAJFCV020000001">
    <property type="protein sequence ID" value="CAG9081968.1"/>
    <property type="molecule type" value="Genomic_DNA"/>
</dbReference>
<keyword evidence="2" id="KW-0732">Signal</keyword>
<feature type="chain" id="PRO_5036308670" evidence="2">
    <location>
        <begin position="21"/>
        <end position="176"/>
    </location>
</feature>
<evidence type="ECO:0000313" key="5">
    <source>
        <dbReference type="Proteomes" id="UP000659654"/>
    </source>
</evidence>
<evidence type="ECO:0000313" key="4">
    <source>
        <dbReference type="Proteomes" id="UP000095284"/>
    </source>
</evidence>
<name>A0A1I7RVP5_BURXY</name>
<evidence type="ECO:0000256" key="1">
    <source>
        <dbReference type="SAM" id="MobiDB-lite"/>
    </source>
</evidence>
<feature type="signal peptide" evidence="2">
    <location>
        <begin position="1"/>
        <end position="20"/>
    </location>
</feature>
<feature type="compositionally biased region" description="Gly residues" evidence="1">
    <location>
        <begin position="61"/>
        <end position="92"/>
    </location>
</feature>
<dbReference type="Proteomes" id="UP000659654">
    <property type="component" value="Unassembled WGS sequence"/>
</dbReference>
<protein>
    <submittedName>
        <fullName evidence="3">(pine wood nematode) hypothetical protein</fullName>
    </submittedName>
</protein>